<organism evidence="1">
    <name type="scientific">Medicago truncatula</name>
    <name type="common">Barrel medic</name>
    <name type="synonym">Medicago tribuloides</name>
    <dbReference type="NCBI Taxonomy" id="3880"/>
    <lineage>
        <taxon>Eukaryota</taxon>
        <taxon>Viridiplantae</taxon>
        <taxon>Streptophyta</taxon>
        <taxon>Embryophyta</taxon>
        <taxon>Tracheophyta</taxon>
        <taxon>Spermatophyta</taxon>
        <taxon>Magnoliopsida</taxon>
        <taxon>eudicotyledons</taxon>
        <taxon>Gunneridae</taxon>
        <taxon>Pentapetalae</taxon>
        <taxon>rosids</taxon>
        <taxon>fabids</taxon>
        <taxon>Fabales</taxon>
        <taxon>Fabaceae</taxon>
        <taxon>Papilionoideae</taxon>
        <taxon>50 kb inversion clade</taxon>
        <taxon>NPAAA clade</taxon>
        <taxon>Hologalegina</taxon>
        <taxon>IRL clade</taxon>
        <taxon>Trifolieae</taxon>
        <taxon>Medicago</taxon>
    </lineage>
</organism>
<dbReference type="EMBL" id="AC157507">
    <property type="protein sequence ID" value="ABN08614.1"/>
    <property type="molecule type" value="Genomic_DNA"/>
</dbReference>
<reference evidence="1" key="1">
    <citation type="submission" date="2005-03" db="EMBL/GenBank/DDBJ databases">
        <authorList>
            <person name="Town C.D."/>
        </authorList>
    </citation>
    <scope>NUCLEOTIDE SEQUENCE</scope>
</reference>
<evidence type="ECO:0000313" key="1">
    <source>
        <dbReference type="EMBL" id="ABN08614.1"/>
    </source>
</evidence>
<protein>
    <submittedName>
        <fullName evidence="1">Uncharacterized protein</fullName>
    </submittedName>
</protein>
<reference evidence="1" key="2">
    <citation type="submission" date="2007-03" db="EMBL/GenBank/DDBJ databases">
        <authorList>
            <consortium name="The International Medicago Genome Annotation Group"/>
        </authorList>
    </citation>
    <scope>NUCLEOTIDE SEQUENCE</scope>
</reference>
<accession>A2Q4R4</accession>
<gene>
    <name evidence="1" type="ORF">MtrDRAFT_AC157507g25v2</name>
</gene>
<dbReference type="AlphaFoldDB" id="A2Q4R4"/>
<sequence>MKSTNEEHSVKWFFNSGASHNFIFEVAATATTTTTKPFPTKWGQLHGSNYAIMSSSSSSDLTVHLTILHLIYSPCYRIYRSSLYMSKPPKPVFHHLYYRCYPNSLSNMVIFEAMAHLEYLKPAS</sequence>
<proteinExistence type="predicted"/>
<name>A2Q4R4_MEDTR</name>